<sequence>MGKTSVDRVGNCGRQRTFDERDARALVRYVKKNRRATLPQEQRLYYKLPPDVSLQSPFLKMGNTTAMSHSTDTVPDLHTTLQGCDTPQCPKPSASPD</sequence>
<protein>
    <submittedName>
        <fullName evidence="1">Uncharacterized protein</fullName>
    </submittedName>
</protein>
<gene>
    <name evidence="1" type="ORF">L3Q82_002511</name>
</gene>
<evidence type="ECO:0000313" key="1">
    <source>
        <dbReference type="EMBL" id="KAI3360646.1"/>
    </source>
</evidence>
<evidence type="ECO:0000313" key="2">
    <source>
        <dbReference type="Proteomes" id="UP000831701"/>
    </source>
</evidence>
<organism evidence="1 2">
    <name type="scientific">Scortum barcoo</name>
    <name type="common">barcoo grunter</name>
    <dbReference type="NCBI Taxonomy" id="214431"/>
    <lineage>
        <taxon>Eukaryota</taxon>
        <taxon>Metazoa</taxon>
        <taxon>Chordata</taxon>
        <taxon>Craniata</taxon>
        <taxon>Vertebrata</taxon>
        <taxon>Euteleostomi</taxon>
        <taxon>Actinopterygii</taxon>
        <taxon>Neopterygii</taxon>
        <taxon>Teleostei</taxon>
        <taxon>Neoteleostei</taxon>
        <taxon>Acanthomorphata</taxon>
        <taxon>Eupercaria</taxon>
        <taxon>Centrarchiformes</taxon>
        <taxon>Terapontoidei</taxon>
        <taxon>Terapontidae</taxon>
        <taxon>Scortum</taxon>
    </lineage>
</organism>
<reference evidence="1" key="1">
    <citation type="submission" date="2022-04" db="EMBL/GenBank/DDBJ databases">
        <title>Jade perch genome.</title>
        <authorList>
            <person name="Chao B."/>
        </authorList>
    </citation>
    <scope>NUCLEOTIDE SEQUENCE</scope>
    <source>
        <strain evidence="1">CB-2022</strain>
    </source>
</reference>
<proteinExistence type="predicted"/>
<dbReference type="Proteomes" id="UP000831701">
    <property type="component" value="Chromosome 16"/>
</dbReference>
<accession>A0ACB8VYS8</accession>
<name>A0ACB8VYS8_9TELE</name>
<comment type="caution">
    <text evidence="1">The sequence shown here is derived from an EMBL/GenBank/DDBJ whole genome shotgun (WGS) entry which is preliminary data.</text>
</comment>
<keyword evidence="2" id="KW-1185">Reference proteome</keyword>
<dbReference type="EMBL" id="CM041546">
    <property type="protein sequence ID" value="KAI3360646.1"/>
    <property type="molecule type" value="Genomic_DNA"/>
</dbReference>